<evidence type="ECO:0000256" key="3">
    <source>
        <dbReference type="ARBA" id="ARBA00022692"/>
    </source>
</evidence>
<keyword evidence="6" id="KW-0807">Transducer</keyword>
<feature type="transmembrane region" description="Helical" evidence="7">
    <location>
        <begin position="73"/>
        <end position="94"/>
    </location>
</feature>
<feature type="transmembrane region" description="Helical" evidence="7">
    <location>
        <begin position="184"/>
        <end position="206"/>
    </location>
</feature>
<dbReference type="Proteomes" id="UP000594454">
    <property type="component" value="Chromosome 2"/>
</dbReference>
<proteinExistence type="inferred from homology"/>
<organism evidence="9 10">
    <name type="scientific">Hermetia illucens</name>
    <name type="common">Black soldier fly</name>
    <dbReference type="NCBI Taxonomy" id="343691"/>
    <lineage>
        <taxon>Eukaryota</taxon>
        <taxon>Metazoa</taxon>
        <taxon>Ecdysozoa</taxon>
        <taxon>Arthropoda</taxon>
        <taxon>Hexapoda</taxon>
        <taxon>Insecta</taxon>
        <taxon>Pterygota</taxon>
        <taxon>Neoptera</taxon>
        <taxon>Endopterygota</taxon>
        <taxon>Diptera</taxon>
        <taxon>Brachycera</taxon>
        <taxon>Stratiomyomorpha</taxon>
        <taxon>Stratiomyidae</taxon>
        <taxon>Hermetiinae</taxon>
        <taxon>Hermetia</taxon>
    </lineage>
</organism>
<keyword evidence="4 7" id="KW-1133">Transmembrane helix</keyword>
<evidence type="ECO:0000313" key="10">
    <source>
        <dbReference type="Proteomes" id="UP000594454"/>
    </source>
</evidence>
<dbReference type="GO" id="GO:0004930">
    <property type="term" value="F:G protein-coupled receptor activity"/>
    <property type="evidence" value="ECO:0007669"/>
    <property type="project" value="UniProtKB-KW"/>
</dbReference>
<dbReference type="GO" id="GO:0016020">
    <property type="term" value="C:membrane"/>
    <property type="evidence" value="ECO:0007669"/>
    <property type="project" value="UniProtKB-SubCell"/>
</dbReference>
<dbReference type="AlphaFoldDB" id="A0A7R8YU32"/>
<keyword evidence="6" id="KW-0675">Receptor</keyword>
<dbReference type="OrthoDB" id="9990906at2759"/>
<evidence type="ECO:0000256" key="5">
    <source>
        <dbReference type="ARBA" id="ARBA00023136"/>
    </source>
</evidence>
<feature type="transmembrane region" description="Helical" evidence="7">
    <location>
        <begin position="145"/>
        <end position="163"/>
    </location>
</feature>
<feature type="transmembrane region" description="Helical" evidence="7">
    <location>
        <begin position="106"/>
        <end position="125"/>
    </location>
</feature>
<dbReference type="InterPro" id="IPR017452">
    <property type="entry name" value="GPCR_Rhodpsn_7TM"/>
</dbReference>
<dbReference type="SUPFAM" id="SSF81321">
    <property type="entry name" value="Family A G protein-coupled receptor-like"/>
    <property type="match status" value="1"/>
</dbReference>
<dbReference type="PANTHER" id="PTHR46641">
    <property type="entry name" value="FMRFAMIDE RECEPTOR-RELATED"/>
    <property type="match status" value="1"/>
</dbReference>
<comment type="subcellular location">
    <subcellularLocation>
        <location evidence="1">Membrane</location>
    </subcellularLocation>
</comment>
<keyword evidence="5 7" id="KW-0472">Membrane</keyword>
<dbReference type="InParanoid" id="A0A7R8YU32"/>
<dbReference type="Pfam" id="PF00001">
    <property type="entry name" value="7tm_1"/>
    <property type="match status" value="1"/>
</dbReference>
<sequence length="265" mass="29780">MLHLPEISQMERDMNESDTGFVFGSSFDVLSGLNSTRSTLFPDFGFPNVSVDPDRNDAILKTVEVIGDLLSLYYIPIVAFSGSIGNILSVVVFFKTKLKKLSSSYYLAALAVSDTCFLFSSLMQWMNFIGIGIYNMNTGCQLLSFLSYLSSFLSVWFVVAFTVERFIAVMYPLKRQSMCTVRRAKIVLAGLTVAGCIHSAPIIYFATPVYNAPLNQTICDVSKTYKVGLSKKLLLFSGNTYIYYIHILCMNIFRKYAIHFLIIMQ</sequence>
<evidence type="ECO:0000256" key="6">
    <source>
        <dbReference type="RuleBase" id="RU000688"/>
    </source>
</evidence>
<evidence type="ECO:0000256" key="2">
    <source>
        <dbReference type="ARBA" id="ARBA00010663"/>
    </source>
</evidence>
<feature type="transmembrane region" description="Helical" evidence="7">
    <location>
        <begin position="241"/>
        <end position="263"/>
    </location>
</feature>
<dbReference type="PROSITE" id="PS00237">
    <property type="entry name" value="G_PROTEIN_RECEP_F1_1"/>
    <property type="match status" value="1"/>
</dbReference>
<keyword evidence="6" id="KW-0297">G-protein coupled receptor</keyword>
<name>A0A7R8YU32_HERIL</name>
<evidence type="ECO:0000256" key="4">
    <source>
        <dbReference type="ARBA" id="ARBA00022989"/>
    </source>
</evidence>
<evidence type="ECO:0000256" key="1">
    <source>
        <dbReference type="ARBA" id="ARBA00004370"/>
    </source>
</evidence>
<accession>A0A7R8YU32</accession>
<dbReference type="EMBL" id="LR899010">
    <property type="protein sequence ID" value="CAD7082364.1"/>
    <property type="molecule type" value="Genomic_DNA"/>
</dbReference>
<dbReference type="PRINTS" id="PR00237">
    <property type="entry name" value="GPCRRHODOPSN"/>
</dbReference>
<keyword evidence="3 6" id="KW-0812">Transmembrane</keyword>
<dbReference type="Gene3D" id="1.20.1070.10">
    <property type="entry name" value="Rhodopsin 7-helix transmembrane proteins"/>
    <property type="match status" value="1"/>
</dbReference>
<feature type="domain" description="G-protein coupled receptors family 1 profile" evidence="8">
    <location>
        <begin position="85"/>
        <end position="265"/>
    </location>
</feature>
<gene>
    <name evidence="9" type="ORF">HERILL_LOCUS5401</name>
</gene>
<dbReference type="PANTHER" id="PTHR46641:SF25">
    <property type="entry name" value="CNMAMIDE RECEPTOR-RELATED"/>
    <property type="match status" value="1"/>
</dbReference>
<reference evidence="9 10" key="1">
    <citation type="submission" date="2020-11" db="EMBL/GenBank/DDBJ databases">
        <authorList>
            <person name="Wallbank WR R."/>
            <person name="Pardo Diaz C."/>
            <person name="Kozak K."/>
            <person name="Martin S."/>
            <person name="Jiggins C."/>
            <person name="Moest M."/>
            <person name="Warren A I."/>
            <person name="Generalovic N T."/>
            <person name="Byers J.R.P. K."/>
            <person name="Montejo-Kovacevich G."/>
            <person name="Yen C E."/>
        </authorList>
    </citation>
    <scope>NUCLEOTIDE SEQUENCE [LARGE SCALE GENOMIC DNA]</scope>
</reference>
<dbReference type="InterPro" id="IPR000276">
    <property type="entry name" value="GPCR_Rhodpsn"/>
</dbReference>
<evidence type="ECO:0000256" key="7">
    <source>
        <dbReference type="SAM" id="Phobius"/>
    </source>
</evidence>
<evidence type="ECO:0000313" key="9">
    <source>
        <dbReference type="EMBL" id="CAD7082364.1"/>
    </source>
</evidence>
<keyword evidence="10" id="KW-1185">Reference proteome</keyword>
<comment type="similarity">
    <text evidence="2 6">Belongs to the G-protein coupled receptor 1 family.</text>
</comment>
<dbReference type="PROSITE" id="PS50262">
    <property type="entry name" value="G_PROTEIN_RECEP_F1_2"/>
    <property type="match status" value="1"/>
</dbReference>
<dbReference type="InterPro" id="IPR052954">
    <property type="entry name" value="GPCR-Ligand_Int"/>
</dbReference>
<evidence type="ECO:0000259" key="8">
    <source>
        <dbReference type="PROSITE" id="PS50262"/>
    </source>
</evidence>
<protein>
    <recommendedName>
        <fullName evidence="8">G-protein coupled receptors family 1 profile domain-containing protein</fullName>
    </recommendedName>
</protein>